<dbReference type="PANTHER" id="PTHR34883">
    <property type="entry name" value="SERINE-RICH PROTEIN, PUTATIVE-RELATED-RELATED"/>
    <property type="match status" value="1"/>
</dbReference>
<evidence type="ECO:0000313" key="4">
    <source>
        <dbReference type="EMBL" id="KAF1938177.1"/>
    </source>
</evidence>
<feature type="chain" id="PRO_5025657019" description="Extracellular serine-rich protein" evidence="3">
    <location>
        <begin position="26"/>
        <end position="323"/>
    </location>
</feature>
<proteinExistence type="predicted"/>
<keyword evidence="2" id="KW-0472">Membrane</keyword>
<keyword evidence="3" id="KW-0732">Signal</keyword>
<evidence type="ECO:0008006" key="6">
    <source>
        <dbReference type="Google" id="ProtNLM"/>
    </source>
</evidence>
<keyword evidence="2" id="KW-0812">Transmembrane</keyword>
<keyword evidence="5" id="KW-1185">Reference proteome</keyword>
<dbReference type="EMBL" id="ML976112">
    <property type="protein sequence ID" value="KAF1938177.1"/>
    <property type="molecule type" value="Genomic_DNA"/>
</dbReference>
<reference evidence="4" key="1">
    <citation type="journal article" date="2020" name="Stud. Mycol.">
        <title>101 Dothideomycetes genomes: a test case for predicting lifestyles and emergence of pathogens.</title>
        <authorList>
            <person name="Haridas S."/>
            <person name="Albert R."/>
            <person name="Binder M."/>
            <person name="Bloem J."/>
            <person name="Labutti K."/>
            <person name="Salamov A."/>
            <person name="Andreopoulos B."/>
            <person name="Baker S."/>
            <person name="Barry K."/>
            <person name="Bills G."/>
            <person name="Bluhm B."/>
            <person name="Cannon C."/>
            <person name="Castanera R."/>
            <person name="Culley D."/>
            <person name="Daum C."/>
            <person name="Ezra D."/>
            <person name="Gonzalez J."/>
            <person name="Henrissat B."/>
            <person name="Kuo A."/>
            <person name="Liang C."/>
            <person name="Lipzen A."/>
            <person name="Lutzoni F."/>
            <person name="Magnuson J."/>
            <person name="Mondo S."/>
            <person name="Nolan M."/>
            <person name="Ohm R."/>
            <person name="Pangilinan J."/>
            <person name="Park H.-J."/>
            <person name="Ramirez L."/>
            <person name="Alfaro M."/>
            <person name="Sun H."/>
            <person name="Tritt A."/>
            <person name="Yoshinaga Y."/>
            <person name="Zwiers L.-H."/>
            <person name="Turgeon B."/>
            <person name="Goodwin S."/>
            <person name="Spatafora J."/>
            <person name="Crous P."/>
            <person name="Grigoriev I."/>
        </authorList>
    </citation>
    <scope>NUCLEOTIDE SEQUENCE</scope>
    <source>
        <strain evidence="4">CBS 161.51</strain>
    </source>
</reference>
<feature type="signal peptide" evidence="3">
    <location>
        <begin position="1"/>
        <end position="25"/>
    </location>
</feature>
<dbReference type="Proteomes" id="UP000800038">
    <property type="component" value="Unassembled WGS sequence"/>
</dbReference>
<dbReference type="Gene3D" id="2.60.40.420">
    <property type="entry name" value="Cupredoxins - blue copper proteins"/>
    <property type="match status" value="1"/>
</dbReference>
<name>A0A6A5SLG5_9PLEO</name>
<evidence type="ECO:0000256" key="2">
    <source>
        <dbReference type="SAM" id="Phobius"/>
    </source>
</evidence>
<dbReference type="InterPro" id="IPR052953">
    <property type="entry name" value="Ser-rich/MCO-related"/>
</dbReference>
<evidence type="ECO:0000256" key="3">
    <source>
        <dbReference type="SAM" id="SignalP"/>
    </source>
</evidence>
<dbReference type="OrthoDB" id="2331100at2759"/>
<feature type="compositionally biased region" description="Low complexity" evidence="1">
    <location>
        <begin position="278"/>
        <end position="298"/>
    </location>
</feature>
<dbReference type="PANTHER" id="PTHR34883:SF8">
    <property type="entry name" value="EXTRACELLULAR SERINE-RICH PROTEIN (AFU_ORTHOLOGUE AFUA_6G00670)"/>
    <property type="match status" value="1"/>
</dbReference>
<evidence type="ECO:0000256" key="1">
    <source>
        <dbReference type="SAM" id="MobiDB-lite"/>
    </source>
</evidence>
<accession>A0A6A5SLG5</accession>
<protein>
    <recommendedName>
        <fullName evidence="6">Extracellular serine-rich protein</fullName>
    </recommendedName>
</protein>
<organism evidence="4 5">
    <name type="scientific">Clathrospora elynae</name>
    <dbReference type="NCBI Taxonomy" id="706981"/>
    <lineage>
        <taxon>Eukaryota</taxon>
        <taxon>Fungi</taxon>
        <taxon>Dikarya</taxon>
        <taxon>Ascomycota</taxon>
        <taxon>Pezizomycotina</taxon>
        <taxon>Dothideomycetes</taxon>
        <taxon>Pleosporomycetidae</taxon>
        <taxon>Pleosporales</taxon>
        <taxon>Diademaceae</taxon>
        <taxon>Clathrospora</taxon>
    </lineage>
</organism>
<evidence type="ECO:0000313" key="5">
    <source>
        <dbReference type="Proteomes" id="UP000800038"/>
    </source>
</evidence>
<sequence>MAPSWILRLAIALAASHVFVASVSAQTAASSEPTIHPISKHPCTNNAYETNTNSIPLLCAEVGAGGFKFTPQSLTGVAIGDVISFEFYLPPDDSVARADVQRASVPYESTGQGKIGFWSGTQVVKVADPPSHWNLTINSTEPIFFYCAAPGSCKTHRMVGAINPNAMQTLQAQINAATIGISVGGAAFLILCATLFFFVGRSKSLKEMVNRQNATVRGYPMSRYGSGGLQSHVFQTSSAQIQSSPEPYSAGQPDYGFNAPPQYGQHHVADQHPSGWASTQQGRVSTTSSGSGVGRQQTDNSKYLRSPTVGQFEFATELEAPNK</sequence>
<feature type="transmembrane region" description="Helical" evidence="2">
    <location>
        <begin position="176"/>
        <end position="199"/>
    </location>
</feature>
<keyword evidence="2" id="KW-1133">Transmembrane helix</keyword>
<gene>
    <name evidence="4" type="ORF">EJ02DRAFT_505553</name>
</gene>
<dbReference type="InterPro" id="IPR008972">
    <property type="entry name" value="Cupredoxin"/>
</dbReference>
<feature type="region of interest" description="Disordered" evidence="1">
    <location>
        <begin position="240"/>
        <end position="323"/>
    </location>
</feature>
<dbReference type="AlphaFoldDB" id="A0A6A5SLG5"/>